<keyword evidence="3" id="KW-0963">Cytoplasm</keyword>
<dbReference type="Pfam" id="PF06886">
    <property type="entry name" value="TPX2"/>
    <property type="match status" value="2"/>
</dbReference>
<dbReference type="InterPro" id="IPR027329">
    <property type="entry name" value="TPX2_C"/>
</dbReference>
<evidence type="ECO:0000259" key="6">
    <source>
        <dbReference type="Pfam" id="PF06886"/>
    </source>
</evidence>
<dbReference type="WBParaSite" id="HNAJ_0001220401-mRNA-1">
    <property type="protein sequence ID" value="HNAJ_0001220401-mRNA-1"/>
    <property type="gene ID" value="HNAJ_0001220401"/>
</dbReference>
<evidence type="ECO:0000256" key="5">
    <source>
        <dbReference type="SAM" id="Coils"/>
    </source>
</evidence>
<reference evidence="7 8" key="2">
    <citation type="submission" date="2018-11" db="EMBL/GenBank/DDBJ databases">
        <authorList>
            <consortium name="Pathogen Informatics"/>
        </authorList>
    </citation>
    <scope>NUCLEOTIDE SEQUENCE [LARGE SCALE GENOMIC DNA]</scope>
</reference>
<evidence type="ECO:0000256" key="1">
    <source>
        <dbReference type="ARBA" id="ARBA00004245"/>
    </source>
</evidence>
<organism evidence="9">
    <name type="scientific">Rodentolepis nana</name>
    <name type="common">Dwarf tapeworm</name>
    <name type="synonym">Hymenolepis nana</name>
    <dbReference type="NCBI Taxonomy" id="102285"/>
    <lineage>
        <taxon>Eukaryota</taxon>
        <taxon>Metazoa</taxon>
        <taxon>Spiralia</taxon>
        <taxon>Lophotrochozoa</taxon>
        <taxon>Platyhelminthes</taxon>
        <taxon>Cestoda</taxon>
        <taxon>Eucestoda</taxon>
        <taxon>Cyclophyllidea</taxon>
        <taxon>Hymenolepididae</taxon>
        <taxon>Rodentolepis</taxon>
    </lineage>
</organism>
<protein>
    <submittedName>
        <fullName evidence="9">TPX2 domain-containing protein</fullName>
    </submittedName>
</protein>
<keyword evidence="4" id="KW-0206">Cytoskeleton</keyword>
<evidence type="ECO:0000256" key="3">
    <source>
        <dbReference type="ARBA" id="ARBA00022490"/>
    </source>
</evidence>
<comment type="subcellular location">
    <subcellularLocation>
        <location evidence="1">Cytoplasm</location>
        <location evidence="1">Cytoskeleton</location>
    </subcellularLocation>
</comment>
<proteinExistence type="inferred from homology"/>
<sequence length="192" mass="22630">MPKTPTKRIDSRLHSGLRFGGSFRANVTKPKPFSFEEKDKAIRESRRQMMEEEIHRSRRLASAFRARPMPDPNYVSIPDMPPILPPTFPKTPILETRRRASRRASFEKHLNERRASAERHMKEIAEEKAKEEVRRIASERRAREFKAAPIRRIKLRLPDIEKKPVTRSRSVSFRTDARLEARHTKLMAKRKV</sequence>
<name>A0A0R3TWH1_RODNA</name>
<keyword evidence="8" id="KW-1185">Reference proteome</keyword>
<dbReference type="EMBL" id="UZAE01014099">
    <property type="protein sequence ID" value="VDO12415.1"/>
    <property type="molecule type" value="Genomic_DNA"/>
</dbReference>
<comment type="similarity">
    <text evidence="2">Belongs to the TPX2 family.</text>
</comment>
<feature type="domain" description="TPX2 C-terminal" evidence="6">
    <location>
        <begin position="36"/>
        <end position="78"/>
    </location>
</feature>
<evidence type="ECO:0000256" key="2">
    <source>
        <dbReference type="ARBA" id="ARBA00005885"/>
    </source>
</evidence>
<feature type="domain" description="TPX2 C-terminal" evidence="6">
    <location>
        <begin position="94"/>
        <end position="166"/>
    </location>
</feature>
<evidence type="ECO:0000256" key="4">
    <source>
        <dbReference type="ARBA" id="ARBA00023212"/>
    </source>
</evidence>
<evidence type="ECO:0000313" key="7">
    <source>
        <dbReference type="EMBL" id="VDO12415.1"/>
    </source>
</evidence>
<reference evidence="9" key="1">
    <citation type="submission" date="2017-02" db="UniProtKB">
        <authorList>
            <consortium name="WormBaseParasite"/>
        </authorList>
    </citation>
    <scope>IDENTIFICATION</scope>
</reference>
<dbReference type="STRING" id="102285.A0A0R3TWH1"/>
<keyword evidence="5" id="KW-0175">Coiled coil</keyword>
<gene>
    <name evidence="7" type="ORF">HNAJ_LOCUS12193</name>
</gene>
<evidence type="ECO:0000313" key="8">
    <source>
        <dbReference type="Proteomes" id="UP000278807"/>
    </source>
</evidence>
<dbReference type="Proteomes" id="UP000278807">
    <property type="component" value="Unassembled WGS sequence"/>
</dbReference>
<dbReference type="OrthoDB" id="6275132at2759"/>
<dbReference type="GO" id="GO:0005856">
    <property type="term" value="C:cytoskeleton"/>
    <property type="evidence" value="ECO:0007669"/>
    <property type="project" value="UniProtKB-SubCell"/>
</dbReference>
<dbReference type="AlphaFoldDB" id="A0A0R3TWH1"/>
<evidence type="ECO:0000313" key="9">
    <source>
        <dbReference type="WBParaSite" id="HNAJ_0001220401-mRNA-1"/>
    </source>
</evidence>
<accession>A0A0R3TWH1</accession>
<feature type="coiled-coil region" evidence="5">
    <location>
        <begin position="107"/>
        <end position="142"/>
    </location>
</feature>